<dbReference type="Proteomes" id="UP001363151">
    <property type="component" value="Unassembled WGS sequence"/>
</dbReference>
<keyword evidence="1" id="KW-0812">Transmembrane</keyword>
<evidence type="ECO:0000256" key="1">
    <source>
        <dbReference type="SAM" id="Phobius"/>
    </source>
</evidence>
<feature type="transmembrane region" description="Helical" evidence="1">
    <location>
        <begin position="44"/>
        <end position="66"/>
    </location>
</feature>
<comment type="caution">
    <text evidence="2">The sequence shown here is derived from an EMBL/GenBank/DDBJ whole genome shotgun (WGS) entry which is preliminary data.</text>
</comment>
<keyword evidence="3" id="KW-1185">Reference proteome</keyword>
<accession>A0ABR1G679</accession>
<feature type="transmembrane region" description="Helical" evidence="1">
    <location>
        <begin position="15"/>
        <end position="37"/>
    </location>
</feature>
<name>A0ABR1G679_AURAN</name>
<dbReference type="InterPro" id="IPR019365">
    <property type="entry name" value="TVP18/Ca-channel_flower"/>
</dbReference>
<dbReference type="Pfam" id="PF10233">
    <property type="entry name" value="Cg6151-P"/>
    <property type="match status" value="1"/>
</dbReference>
<feature type="transmembrane region" description="Helical" evidence="1">
    <location>
        <begin position="108"/>
        <end position="126"/>
    </location>
</feature>
<protein>
    <recommendedName>
        <fullName evidence="4">Calcium channel flower</fullName>
    </recommendedName>
</protein>
<keyword evidence="1" id="KW-1133">Transmembrane helix</keyword>
<evidence type="ECO:0000313" key="2">
    <source>
        <dbReference type="EMBL" id="KAK7248458.1"/>
    </source>
</evidence>
<proteinExistence type="predicted"/>
<sequence length="170" mass="18430">MDVSNLIQMTPWDRYAGVCGALTTIVCLLIGFVALFVNDGAWHVFAALYTVGVGFLVAVIELPALYCHSYACIKLKDRLIEDTSFHHGWIRASLYVACTPAMLGFKSILIWPGVQLLVCAALYILVSIKYRISSGPSTTGYSNFDQGYSKVATADAGAEEEGPSFGTFTL</sequence>
<evidence type="ECO:0000313" key="3">
    <source>
        <dbReference type="Proteomes" id="UP001363151"/>
    </source>
</evidence>
<gene>
    <name evidence="2" type="ORF">SO694_00169056</name>
</gene>
<evidence type="ECO:0008006" key="4">
    <source>
        <dbReference type="Google" id="ProtNLM"/>
    </source>
</evidence>
<organism evidence="2 3">
    <name type="scientific">Aureococcus anophagefferens</name>
    <name type="common">Harmful bloom alga</name>
    <dbReference type="NCBI Taxonomy" id="44056"/>
    <lineage>
        <taxon>Eukaryota</taxon>
        <taxon>Sar</taxon>
        <taxon>Stramenopiles</taxon>
        <taxon>Ochrophyta</taxon>
        <taxon>Pelagophyceae</taxon>
        <taxon>Pelagomonadales</taxon>
        <taxon>Pelagomonadaceae</taxon>
        <taxon>Aureococcus</taxon>
    </lineage>
</organism>
<keyword evidence="1" id="KW-0472">Membrane</keyword>
<reference evidence="2 3" key="1">
    <citation type="submission" date="2024-03" db="EMBL/GenBank/DDBJ databases">
        <title>Aureococcus anophagefferens CCMP1851 and Kratosvirus quantuckense: Draft genome of a second virus-susceptible host strain in the model system.</title>
        <authorList>
            <person name="Chase E."/>
            <person name="Truchon A.R."/>
            <person name="Schepens W."/>
            <person name="Wilhelm S.W."/>
        </authorList>
    </citation>
    <scope>NUCLEOTIDE SEQUENCE [LARGE SCALE GENOMIC DNA]</scope>
    <source>
        <strain evidence="2 3">CCMP1851</strain>
    </source>
</reference>
<dbReference type="EMBL" id="JBBJCI010000097">
    <property type="protein sequence ID" value="KAK7248458.1"/>
    <property type="molecule type" value="Genomic_DNA"/>
</dbReference>